<evidence type="ECO:0000313" key="1">
    <source>
        <dbReference type="EMBL" id="SDC21503.1"/>
    </source>
</evidence>
<evidence type="ECO:0000313" key="2">
    <source>
        <dbReference type="Proteomes" id="UP000242662"/>
    </source>
</evidence>
<dbReference type="Proteomes" id="UP000242662">
    <property type="component" value="Unassembled WGS sequence"/>
</dbReference>
<evidence type="ECO:0008006" key="3">
    <source>
        <dbReference type="Google" id="ProtNLM"/>
    </source>
</evidence>
<name>A0A1G6JS24_9BACI</name>
<dbReference type="Pfam" id="PF09501">
    <property type="entry name" value="Bac_small_YrzI"/>
    <property type="match status" value="1"/>
</dbReference>
<gene>
    <name evidence="1" type="ORF">SAMN05421737_10674</name>
</gene>
<dbReference type="InterPro" id="IPR012655">
    <property type="entry name" value="YrzI"/>
</dbReference>
<dbReference type="RefSeq" id="WP_090775694.1">
    <property type="nucleotide sequence ID" value="NZ_FMYM01000006.1"/>
</dbReference>
<reference evidence="2" key="1">
    <citation type="submission" date="2016-09" db="EMBL/GenBank/DDBJ databases">
        <authorList>
            <person name="Varghese N."/>
            <person name="Submissions S."/>
        </authorList>
    </citation>
    <scope>NUCLEOTIDE SEQUENCE [LARGE SCALE GENOMIC DNA]</scope>
    <source>
        <strain evidence="2">25nlg</strain>
    </source>
</reference>
<dbReference type="EMBL" id="FMYM01000006">
    <property type="protein sequence ID" value="SDC21503.1"/>
    <property type="molecule type" value="Genomic_DNA"/>
</dbReference>
<protein>
    <recommendedName>
        <fullName evidence="3">Sporulation protein (Bac_small_yrzI)</fullName>
    </recommendedName>
</protein>
<proteinExistence type="predicted"/>
<dbReference type="OrthoDB" id="2938060at2"/>
<accession>A0A1G6JS24</accession>
<dbReference type="AlphaFoldDB" id="A0A1G6JS24"/>
<keyword evidence="2" id="KW-1185">Reference proteome</keyword>
<sequence length="47" mass="5823">MTFSFIFFTVTIKKRSYSSEELELFVQEEKMAQEQEAVRNKYTHFHW</sequence>
<organism evidence="1 2">
    <name type="scientific">Shouchella lonarensis</name>
    <dbReference type="NCBI Taxonomy" id="1464122"/>
    <lineage>
        <taxon>Bacteria</taxon>
        <taxon>Bacillati</taxon>
        <taxon>Bacillota</taxon>
        <taxon>Bacilli</taxon>
        <taxon>Bacillales</taxon>
        <taxon>Bacillaceae</taxon>
        <taxon>Shouchella</taxon>
    </lineage>
</organism>